<protein>
    <recommendedName>
        <fullName evidence="9">Myb-like domain-containing protein</fullName>
    </recommendedName>
</protein>
<feature type="compositionally biased region" description="Low complexity" evidence="8">
    <location>
        <begin position="53"/>
        <end position="67"/>
    </location>
</feature>
<keyword evidence="6" id="KW-0804">Transcription</keyword>
<keyword evidence="4" id="KW-0805">Transcription regulation</keyword>
<accession>A0A0D9WKZ5</accession>
<sequence>MMMELFPRQQLDLSLHISTPSSSSSPSPSLSPAPTSAIASWPWTKQQQLPQETTAAKTTTSARSACSPVLPPTTNSSTNHLANLQLKSPLQPIHGFPVYHGQQQQQKQRYEPYAVGGRSNDGGRRLFSGHRQIGRRSLRAPRMRWTTTLHARFVHAVELLGGHERATPKSVLELMDVKDLTLAHVKSHLQMYRTIKNTDRPVSYAGHNNDGFDNVSSGDISDDSFAEGPLRQNKSMLASDQNDTTNIYSGLWSNNSSGKVNRLGLSLPIREPTNEFYRRYLKNAQLNVDLDTSVLKLPGRPNLEFTLGIGKASQ</sequence>
<evidence type="ECO:0000256" key="2">
    <source>
        <dbReference type="ARBA" id="ARBA00022473"/>
    </source>
</evidence>
<evidence type="ECO:0000256" key="3">
    <source>
        <dbReference type="ARBA" id="ARBA00022782"/>
    </source>
</evidence>
<dbReference type="Pfam" id="PF00249">
    <property type="entry name" value="Myb_DNA-binding"/>
    <property type="match status" value="1"/>
</dbReference>
<dbReference type="GO" id="GO:0006355">
    <property type="term" value="P:regulation of DNA-templated transcription"/>
    <property type="evidence" value="ECO:0007669"/>
    <property type="project" value="InterPro"/>
</dbReference>
<proteinExistence type="predicted"/>
<dbReference type="eggNOG" id="ENOG502QRMZ">
    <property type="taxonomic scope" value="Eukaryota"/>
</dbReference>
<dbReference type="GO" id="GO:0000976">
    <property type="term" value="F:transcription cis-regulatory region binding"/>
    <property type="evidence" value="ECO:0007669"/>
    <property type="project" value="InterPro"/>
</dbReference>
<dbReference type="InterPro" id="IPR006447">
    <property type="entry name" value="Myb_dom_plants"/>
</dbReference>
<keyword evidence="3" id="KW-0221">Differentiation</keyword>
<evidence type="ECO:0000313" key="11">
    <source>
        <dbReference type="Proteomes" id="UP000032180"/>
    </source>
</evidence>
<dbReference type="STRING" id="77586.A0A0D9WKZ5"/>
<evidence type="ECO:0000256" key="8">
    <source>
        <dbReference type="SAM" id="MobiDB-lite"/>
    </source>
</evidence>
<organism evidence="10 11">
    <name type="scientific">Leersia perrieri</name>
    <dbReference type="NCBI Taxonomy" id="77586"/>
    <lineage>
        <taxon>Eukaryota</taxon>
        <taxon>Viridiplantae</taxon>
        <taxon>Streptophyta</taxon>
        <taxon>Embryophyta</taxon>
        <taxon>Tracheophyta</taxon>
        <taxon>Spermatophyta</taxon>
        <taxon>Magnoliopsida</taxon>
        <taxon>Liliopsida</taxon>
        <taxon>Poales</taxon>
        <taxon>Poaceae</taxon>
        <taxon>BOP clade</taxon>
        <taxon>Oryzoideae</taxon>
        <taxon>Oryzeae</taxon>
        <taxon>Oryzinae</taxon>
        <taxon>Leersia</taxon>
    </lineage>
</organism>
<dbReference type="GO" id="GO:0010158">
    <property type="term" value="P:abaxial cell fate specification"/>
    <property type="evidence" value="ECO:0007669"/>
    <property type="project" value="InterPro"/>
</dbReference>
<dbReference type="InterPro" id="IPR009057">
    <property type="entry name" value="Homeodomain-like_sf"/>
</dbReference>
<feature type="compositionally biased region" description="Low complexity" evidence="8">
    <location>
        <begin position="16"/>
        <end position="40"/>
    </location>
</feature>
<dbReference type="PANTHER" id="PTHR31496">
    <property type="entry name" value="TRANSCRIPTION FACTOR KAN2-RELATED"/>
    <property type="match status" value="1"/>
</dbReference>
<name>A0A0D9WKZ5_9ORYZ</name>
<reference evidence="10" key="3">
    <citation type="submission" date="2015-04" db="UniProtKB">
        <authorList>
            <consortium name="EnsemblPlants"/>
        </authorList>
    </citation>
    <scope>IDENTIFICATION</scope>
</reference>
<dbReference type="HOGENOM" id="CLU_047766_3_0_1"/>
<dbReference type="GO" id="GO:0005634">
    <property type="term" value="C:nucleus"/>
    <property type="evidence" value="ECO:0007669"/>
    <property type="project" value="UniProtKB-SubCell"/>
</dbReference>
<feature type="compositionally biased region" description="Polar residues" evidence="8">
    <location>
        <begin position="43"/>
        <end position="52"/>
    </location>
</feature>
<evidence type="ECO:0000259" key="9">
    <source>
        <dbReference type="Pfam" id="PF00249"/>
    </source>
</evidence>
<keyword evidence="11" id="KW-1185">Reference proteome</keyword>
<evidence type="ECO:0000256" key="5">
    <source>
        <dbReference type="ARBA" id="ARBA00023125"/>
    </source>
</evidence>
<reference evidence="11" key="2">
    <citation type="submission" date="2013-12" db="EMBL/GenBank/DDBJ databases">
        <authorList>
            <person name="Yu Y."/>
            <person name="Lee S."/>
            <person name="de Baynast K."/>
            <person name="Wissotski M."/>
            <person name="Liu L."/>
            <person name="Talag J."/>
            <person name="Goicoechea J."/>
            <person name="Angelova A."/>
            <person name="Jetty R."/>
            <person name="Kudrna D."/>
            <person name="Golser W."/>
            <person name="Rivera L."/>
            <person name="Zhang J."/>
            <person name="Wing R."/>
        </authorList>
    </citation>
    <scope>NUCLEOTIDE SEQUENCE</scope>
</reference>
<keyword evidence="2" id="KW-0217">Developmental protein</keyword>
<feature type="region of interest" description="Disordered" evidence="8">
    <location>
        <begin position="16"/>
        <end position="80"/>
    </location>
</feature>
<dbReference type="InterPro" id="IPR044847">
    <property type="entry name" value="KAN_fam"/>
</dbReference>
<dbReference type="SUPFAM" id="SSF46689">
    <property type="entry name" value="Homeodomain-like"/>
    <property type="match status" value="1"/>
</dbReference>
<evidence type="ECO:0000256" key="7">
    <source>
        <dbReference type="ARBA" id="ARBA00023242"/>
    </source>
</evidence>
<feature type="domain" description="Myb-like" evidence="9">
    <location>
        <begin position="142"/>
        <end position="193"/>
    </location>
</feature>
<dbReference type="FunFam" id="1.10.10.60:FF:000002">
    <property type="entry name" value="Myb family transcription factor"/>
    <property type="match status" value="1"/>
</dbReference>
<comment type="subcellular location">
    <subcellularLocation>
        <location evidence="1">Nucleus</location>
    </subcellularLocation>
</comment>
<evidence type="ECO:0000256" key="4">
    <source>
        <dbReference type="ARBA" id="ARBA00023015"/>
    </source>
</evidence>
<dbReference type="NCBIfam" id="TIGR01557">
    <property type="entry name" value="myb_SHAQKYF"/>
    <property type="match status" value="1"/>
</dbReference>
<reference evidence="10 11" key="1">
    <citation type="submission" date="2012-08" db="EMBL/GenBank/DDBJ databases">
        <title>Oryza genome evolution.</title>
        <authorList>
            <person name="Wing R.A."/>
        </authorList>
    </citation>
    <scope>NUCLEOTIDE SEQUENCE</scope>
</reference>
<dbReference type="Proteomes" id="UP000032180">
    <property type="component" value="Chromosome 6"/>
</dbReference>
<keyword evidence="7" id="KW-0539">Nucleus</keyword>
<dbReference type="PANTHER" id="PTHR31496:SF45">
    <property type="entry name" value="MYB-LIKE DOMAIN-CONTAINING PROTEIN"/>
    <property type="match status" value="1"/>
</dbReference>
<dbReference type="AlphaFoldDB" id="A0A0D9WKZ5"/>
<dbReference type="Gramene" id="LPERR06G00630.1">
    <property type="protein sequence ID" value="LPERR06G00630.1"/>
    <property type="gene ID" value="LPERR06G00630"/>
</dbReference>
<evidence type="ECO:0000256" key="1">
    <source>
        <dbReference type="ARBA" id="ARBA00004123"/>
    </source>
</evidence>
<evidence type="ECO:0000313" key="10">
    <source>
        <dbReference type="EnsemblPlants" id="LPERR06G00630.1"/>
    </source>
</evidence>
<keyword evidence="5" id="KW-0238">DNA-binding</keyword>
<dbReference type="EnsemblPlants" id="LPERR06G00630.1">
    <property type="protein sequence ID" value="LPERR06G00630.1"/>
    <property type="gene ID" value="LPERR06G00630"/>
</dbReference>
<evidence type="ECO:0000256" key="6">
    <source>
        <dbReference type="ARBA" id="ARBA00023163"/>
    </source>
</evidence>
<dbReference type="InterPro" id="IPR001005">
    <property type="entry name" value="SANT/Myb"/>
</dbReference>
<dbReference type="Gene3D" id="1.10.10.60">
    <property type="entry name" value="Homeodomain-like"/>
    <property type="match status" value="1"/>
</dbReference>